<evidence type="ECO:0000313" key="2">
    <source>
        <dbReference type="EMBL" id="KAF7425608.1"/>
    </source>
</evidence>
<evidence type="ECO:0000256" key="1">
    <source>
        <dbReference type="SAM" id="MobiDB-lite"/>
    </source>
</evidence>
<dbReference type="Proteomes" id="UP000600918">
    <property type="component" value="Unassembled WGS sequence"/>
</dbReference>
<reference evidence="2" key="1">
    <citation type="journal article" date="2020" name="G3 (Bethesda)">
        <title>High-Quality Assemblies for Three Invasive Social Wasps from the &lt;i&gt;Vespula&lt;/i&gt; Genus.</title>
        <authorList>
            <person name="Harrop T.W.R."/>
            <person name="Guhlin J."/>
            <person name="McLaughlin G.M."/>
            <person name="Permina E."/>
            <person name="Stockwell P."/>
            <person name="Gilligan J."/>
            <person name="Le Lec M.F."/>
            <person name="Gruber M.A.M."/>
            <person name="Quinn O."/>
            <person name="Lovegrove M."/>
            <person name="Duncan E.J."/>
            <person name="Remnant E.J."/>
            <person name="Van Eeckhoven J."/>
            <person name="Graham B."/>
            <person name="Knapp R.A."/>
            <person name="Langford K.W."/>
            <person name="Kronenberg Z."/>
            <person name="Press M.O."/>
            <person name="Eacker S.M."/>
            <person name="Wilson-Rankin E.E."/>
            <person name="Purcell J."/>
            <person name="Lester P.J."/>
            <person name="Dearden P.K."/>
        </authorList>
    </citation>
    <scope>NUCLEOTIDE SEQUENCE</scope>
    <source>
        <strain evidence="2">Volc-1</strain>
    </source>
</reference>
<evidence type="ECO:0000313" key="3">
    <source>
        <dbReference type="Proteomes" id="UP000600918"/>
    </source>
</evidence>
<dbReference type="EMBL" id="JACSDY010000006">
    <property type="protein sequence ID" value="KAF7425608.1"/>
    <property type="molecule type" value="Genomic_DNA"/>
</dbReference>
<accession>A0A834UAC7</accession>
<gene>
    <name evidence="2" type="ORF">H0235_008046</name>
</gene>
<feature type="compositionally biased region" description="Acidic residues" evidence="1">
    <location>
        <begin position="29"/>
        <end position="46"/>
    </location>
</feature>
<organism evidence="2 3">
    <name type="scientific">Vespula pensylvanica</name>
    <name type="common">Western yellow jacket</name>
    <name type="synonym">Wasp</name>
    <dbReference type="NCBI Taxonomy" id="30213"/>
    <lineage>
        <taxon>Eukaryota</taxon>
        <taxon>Metazoa</taxon>
        <taxon>Ecdysozoa</taxon>
        <taxon>Arthropoda</taxon>
        <taxon>Hexapoda</taxon>
        <taxon>Insecta</taxon>
        <taxon>Pterygota</taxon>
        <taxon>Neoptera</taxon>
        <taxon>Endopterygota</taxon>
        <taxon>Hymenoptera</taxon>
        <taxon>Apocrita</taxon>
        <taxon>Aculeata</taxon>
        <taxon>Vespoidea</taxon>
        <taxon>Vespidae</taxon>
        <taxon>Vespinae</taxon>
        <taxon>Vespula</taxon>
    </lineage>
</organism>
<dbReference type="AlphaFoldDB" id="A0A834UAC7"/>
<feature type="region of interest" description="Disordered" evidence="1">
    <location>
        <begin position="29"/>
        <end position="55"/>
    </location>
</feature>
<name>A0A834UAC7_VESPE</name>
<keyword evidence="3" id="KW-1185">Reference proteome</keyword>
<comment type="caution">
    <text evidence="2">The sequence shown here is derived from an EMBL/GenBank/DDBJ whole genome shotgun (WGS) entry which is preliminary data.</text>
</comment>
<protein>
    <submittedName>
        <fullName evidence="2">Uncharacterized protein</fullName>
    </submittedName>
</protein>
<proteinExistence type="predicted"/>
<sequence>MVCHDVVPTHPRLNAILTSRLRHILRLAEDEEEEEEEQEKEEEEEKDVAHRGSIESRIAGLGNGVHFMRDISARRLTNERQLLLGKLDAIHDERQAMRVSTVQRSATTSDR</sequence>